<dbReference type="FunFam" id="3.80.10.10:FF:000298">
    <property type="entry name" value="Putative LRR receptor-like serine/threonine-protein kinase"/>
    <property type="match status" value="1"/>
</dbReference>
<dbReference type="GO" id="GO:0005886">
    <property type="term" value="C:plasma membrane"/>
    <property type="evidence" value="ECO:0007669"/>
    <property type="project" value="TreeGrafter"/>
</dbReference>
<dbReference type="Gene3D" id="3.30.200.20">
    <property type="entry name" value="Phosphorylase Kinase, domain 1"/>
    <property type="match status" value="1"/>
</dbReference>
<evidence type="ECO:0000256" key="8">
    <source>
        <dbReference type="ARBA" id="ARBA00022729"/>
    </source>
</evidence>
<name>A0A6D2IP44_9BRAS</name>
<evidence type="ECO:0000256" key="5">
    <source>
        <dbReference type="ARBA" id="ARBA00022614"/>
    </source>
</evidence>
<proteinExistence type="predicted"/>
<dbReference type="CDD" id="cd14066">
    <property type="entry name" value="STKc_IRAK"/>
    <property type="match status" value="1"/>
</dbReference>
<dbReference type="AlphaFoldDB" id="A0A6D2IP44"/>
<keyword evidence="4" id="KW-0597">Phosphoprotein</keyword>
<keyword evidence="11" id="KW-0418">Kinase</keyword>
<keyword evidence="23" id="KW-1185">Reference proteome</keyword>
<evidence type="ECO:0000256" key="10">
    <source>
        <dbReference type="ARBA" id="ARBA00022741"/>
    </source>
</evidence>
<dbReference type="PROSITE" id="PS50011">
    <property type="entry name" value="PROTEIN_KINASE_DOM"/>
    <property type="match status" value="1"/>
</dbReference>
<keyword evidence="14 19" id="KW-0472">Membrane</keyword>
<dbReference type="Pfam" id="PF00560">
    <property type="entry name" value="LRR_1"/>
    <property type="match status" value="4"/>
</dbReference>
<dbReference type="SMART" id="SM00220">
    <property type="entry name" value="S_TKc"/>
    <property type="match status" value="1"/>
</dbReference>
<keyword evidence="10" id="KW-0547">Nucleotide-binding</keyword>
<dbReference type="EMBL" id="CACVBM020001055">
    <property type="protein sequence ID" value="CAA7027399.1"/>
    <property type="molecule type" value="Genomic_DNA"/>
</dbReference>
<dbReference type="FunFam" id="1.10.510.10:FF:000044">
    <property type="entry name" value="Putative LRR receptor-like serine/threonine-protein kinase"/>
    <property type="match status" value="1"/>
</dbReference>
<keyword evidence="3" id="KW-0723">Serine/threonine-protein kinase</keyword>
<evidence type="ECO:0000256" key="6">
    <source>
        <dbReference type="ARBA" id="ARBA00022679"/>
    </source>
</evidence>
<keyword evidence="5" id="KW-0433">Leucine-rich repeat</keyword>
<keyword evidence="8 20" id="KW-0732">Signal</keyword>
<organism evidence="22 23">
    <name type="scientific">Microthlaspi erraticum</name>
    <dbReference type="NCBI Taxonomy" id="1685480"/>
    <lineage>
        <taxon>Eukaryota</taxon>
        <taxon>Viridiplantae</taxon>
        <taxon>Streptophyta</taxon>
        <taxon>Embryophyta</taxon>
        <taxon>Tracheophyta</taxon>
        <taxon>Spermatophyta</taxon>
        <taxon>Magnoliopsida</taxon>
        <taxon>eudicotyledons</taxon>
        <taxon>Gunneridae</taxon>
        <taxon>Pentapetalae</taxon>
        <taxon>rosids</taxon>
        <taxon>malvids</taxon>
        <taxon>Brassicales</taxon>
        <taxon>Brassicaceae</taxon>
        <taxon>Coluteocarpeae</taxon>
        <taxon>Microthlaspi</taxon>
    </lineage>
</organism>
<evidence type="ECO:0000313" key="22">
    <source>
        <dbReference type="EMBL" id="CAA7027399.1"/>
    </source>
</evidence>
<keyword evidence="12" id="KW-0067">ATP-binding</keyword>
<keyword evidence="15" id="KW-0675">Receptor</keyword>
<dbReference type="FunFam" id="3.30.200.20:FF:000140">
    <property type="entry name" value="Leucine-rich repeat receptor-like protein kinase"/>
    <property type="match status" value="1"/>
</dbReference>
<keyword evidence="16" id="KW-0325">Glycoprotein</keyword>
<dbReference type="InterPro" id="IPR001245">
    <property type="entry name" value="Ser-Thr/Tyr_kinase_cat_dom"/>
</dbReference>
<dbReference type="GO" id="GO:0004674">
    <property type="term" value="F:protein serine/threonine kinase activity"/>
    <property type="evidence" value="ECO:0007669"/>
    <property type="project" value="UniProtKB-KW"/>
</dbReference>
<dbReference type="InterPro" id="IPR032675">
    <property type="entry name" value="LRR_dom_sf"/>
</dbReference>
<feature type="transmembrane region" description="Helical" evidence="19">
    <location>
        <begin position="630"/>
        <end position="651"/>
    </location>
</feature>
<keyword evidence="13 19" id="KW-1133">Transmembrane helix</keyword>
<dbReference type="Proteomes" id="UP000467841">
    <property type="component" value="Unassembled WGS sequence"/>
</dbReference>
<evidence type="ECO:0000256" key="7">
    <source>
        <dbReference type="ARBA" id="ARBA00022692"/>
    </source>
</evidence>
<keyword evidence="6" id="KW-0808">Transferase</keyword>
<evidence type="ECO:0000256" key="2">
    <source>
        <dbReference type="ARBA" id="ARBA00012513"/>
    </source>
</evidence>
<evidence type="ECO:0000256" key="18">
    <source>
        <dbReference type="ARBA" id="ARBA00048679"/>
    </source>
</evidence>
<evidence type="ECO:0000256" key="14">
    <source>
        <dbReference type="ARBA" id="ARBA00023136"/>
    </source>
</evidence>
<protein>
    <recommendedName>
        <fullName evidence="2">non-specific serine/threonine protein kinase</fullName>
        <ecNumber evidence="2">2.7.11.1</ecNumber>
    </recommendedName>
</protein>
<dbReference type="Gene3D" id="2.60.120.430">
    <property type="entry name" value="Galactose-binding lectin"/>
    <property type="match status" value="1"/>
</dbReference>
<feature type="chain" id="PRO_5025398592" description="non-specific serine/threonine protein kinase" evidence="20">
    <location>
        <begin position="26"/>
        <end position="1016"/>
    </location>
</feature>
<dbReference type="FunFam" id="2.60.120.430:FF:000002">
    <property type="entry name" value="Leucine-rich repeat receptor-like protein kinase"/>
    <property type="match status" value="1"/>
</dbReference>
<evidence type="ECO:0000256" key="1">
    <source>
        <dbReference type="ARBA" id="ARBA00004479"/>
    </source>
</evidence>
<keyword evidence="9" id="KW-0677">Repeat</keyword>
<reference evidence="22" key="1">
    <citation type="submission" date="2020-01" db="EMBL/GenBank/DDBJ databases">
        <authorList>
            <person name="Mishra B."/>
        </authorList>
    </citation>
    <scope>NUCLEOTIDE SEQUENCE [LARGE SCALE GENOMIC DNA]</scope>
</reference>
<gene>
    <name evidence="22" type="ORF">MERR_LOCUS14634</name>
</gene>
<accession>A0A6D2IP44</accession>
<comment type="caution">
    <text evidence="22">The sequence shown here is derived from an EMBL/GenBank/DDBJ whole genome shotgun (WGS) entry which is preliminary data.</text>
</comment>
<dbReference type="InterPro" id="IPR011009">
    <property type="entry name" value="Kinase-like_dom_sf"/>
</dbReference>
<evidence type="ECO:0000256" key="17">
    <source>
        <dbReference type="ARBA" id="ARBA00047899"/>
    </source>
</evidence>
<dbReference type="PANTHER" id="PTHR48006">
    <property type="entry name" value="LEUCINE-RICH REPEAT-CONTAINING PROTEIN DDB_G0281931-RELATED"/>
    <property type="match status" value="1"/>
</dbReference>
<dbReference type="InterPro" id="IPR051824">
    <property type="entry name" value="LRR_Rcpt-Like_S/T_Kinase"/>
</dbReference>
<comment type="catalytic activity">
    <reaction evidence="18">
        <text>L-seryl-[protein] + ATP = O-phospho-L-seryl-[protein] + ADP + H(+)</text>
        <dbReference type="Rhea" id="RHEA:17989"/>
        <dbReference type="Rhea" id="RHEA-COMP:9863"/>
        <dbReference type="Rhea" id="RHEA-COMP:11604"/>
        <dbReference type="ChEBI" id="CHEBI:15378"/>
        <dbReference type="ChEBI" id="CHEBI:29999"/>
        <dbReference type="ChEBI" id="CHEBI:30616"/>
        <dbReference type="ChEBI" id="CHEBI:83421"/>
        <dbReference type="ChEBI" id="CHEBI:456216"/>
        <dbReference type="EC" id="2.7.11.1"/>
    </reaction>
</comment>
<evidence type="ECO:0000256" key="3">
    <source>
        <dbReference type="ARBA" id="ARBA00022527"/>
    </source>
</evidence>
<dbReference type="PANTHER" id="PTHR48006:SF99">
    <property type="entry name" value="PROTEIN KINASE DOMAIN-CONTAINING PROTEIN"/>
    <property type="match status" value="1"/>
</dbReference>
<evidence type="ECO:0000256" key="13">
    <source>
        <dbReference type="ARBA" id="ARBA00022989"/>
    </source>
</evidence>
<evidence type="ECO:0000256" key="11">
    <source>
        <dbReference type="ARBA" id="ARBA00022777"/>
    </source>
</evidence>
<evidence type="ECO:0000256" key="20">
    <source>
        <dbReference type="SAM" id="SignalP"/>
    </source>
</evidence>
<dbReference type="EC" id="2.7.11.1" evidence="2"/>
<keyword evidence="7 19" id="KW-0812">Transmembrane</keyword>
<dbReference type="Pfam" id="PF11721">
    <property type="entry name" value="Malectin"/>
    <property type="match status" value="1"/>
</dbReference>
<evidence type="ECO:0000256" key="12">
    <source>
        <dbReference type="ARBA" id="ARBA00022840"/>
    </source>
</evidence>
<dbReference type="InterPro" id="IPR001611">
    <property type="entry name" value="Leu-rich_rpt"/>
</dbReference>
<dbReference type="Gene3D" id="3.80.10.10">
    <property type="entry name" value="Ribonuclease Inhibitor"/>
    <property type="match status" value="2"/>
</dbReference>
<sequence>MPTCLLLITAWFLVCISGSVHMVRAQNRTDPDEATSLNSIFAAWKIQAPKEWNISGELCSGAAIDDSITIDDKPYNPFIKCGCNFANSTFCRITALKVYAIDVVGPIPPQLWTLIYLTNLNLGQNYLTGSLPPAIGNLTRMEWMTFGINALSGPVPKEIGLLTNLKLLGISSNNFSGSLPEEIGSCTKLLQIYMDSSGLTGRIPSSFANLVDLQVAWIMDLEVTGRLPDFIGKWTNLTTLRIVGTGLSGPIPSSFSNLTSLQELRLGDISNGSSTLEFIKDMKSLSVLVLRNNNLTGTIPSNLGEYKSLQQVDFSFNKLHGPIPASLFNISGLTHLFLGNNTLNGSLPTQKSQSLSNIDVSYNDLSGSLPSWVSLQNLTFNLVANNFTLGGLDNRVLSGLDCLQKNFPCNRGKGIYSDFSINCGGPQIKSVSGAVFERDDEELGPASFVVSDVRRWAASSVGLFAGSSNNVYIAASQSQFINTSDSELFQSARLSASSLRYYGLGLENGGYTVTLQFAEIQIKGSSTNTWRGVGRRHFDIYVQGRLVEKDFDIRRAAGDSDVRAVERVYKANVSENNLEIHLFWAGKGTCCIPIQGAYGPLISAVSATPDFTPTVSNRPPSKGKKRSGPIVGVIVGLALLSIFGGVVIFIIRKRGKRYTDDEEILSMDVKPYTFSYSQLKSATQDFHPSNKLGEGGFGPVYKGKLNDGREVAVKLLSVGSRQGKGQFVAEIVAISAVLHRNLVKLYGCCYEGDHRLLVYEYLPNGSLDDTLFGNKSLHLDWSTRYEICLGVARGLTYLHEEASVRIVHRDVKASNILLDSQLVPKVSDFGLAKLYHDKKTHISTRVAGTTGYLAPEYALRGHLTEKTDVYAFGIVALELISGRLNCDEKLEGEQRYLLEWAWSLHENNREAELIDHELSDFNMEQVKRMIGIAWLCTQTSHALRPQMSRVVAMLLGDAEISHVTSKPTHLTDWRFDDTSNSSFSVTGASASYSTSFVTPRESDFKPMLGVKINEGR</sequence>
<dbReference type="FunFam" id="3.80.10.10:FF:000497">
    <property type="entry name" value="Leucine-rich repeat transmembrane protein kinase"/>
    <property type="match status" value="1"/>
</dbReference>
<evidence type="ECO:0000313" key="23">
    <source>
        <dbReference type="Proteomes" id="UP000467841"/>
    </source>
</evidence>
<feature type="domain" description="Protein kinase" evidence="21">
    <location>
        <begin position="686"/>
        <end position="960"/>
    </location>
</feature>
<evidence type="ECO:0000256" key="19">
    <source>
        <dbReference type="SAM" id="Phobius"/>
    </source>
</evidence>
<evidence type="ECO:0000256" key="9">
    <source>
        <dbReference type="ARBA" id="ARBA00022737"/>
    </source>
</evidence>
<dbReference type="Gene3D" id="1.10.510.10">
    <property type="entry name" value="Transferase(Phosphotransferase) domain 1"/>
    <property type="match status" value="1"/>
</dbReference>
<comment type="catalytic activity">
    <reaction evidence="17">
        <text>L-threonyl-[protein] + ATP = O-phospho-L-threonyl-[protein] + ADP + H(+)</text>
        <dbReference type="Rhea" id="RHEA:46608"/>
        <dbReference type="Rhea" id="RHEA-COMP:11060"/>
        <dbReference type="Rhea" id="RHEA-COMP:11605"/>
        <dbReference type="ChEBI" id="CHEBI:15378"/>
        <dbReference type="ChEBI" id="CHEBI:30013"/>
        <dbReference type="ChEBI" id="CHEBI:30616"/>
        <dbReference type="ChEBI" id="CHEBI:61977"/>
        <dbReference type="ChEBI" id="CHEBI:456216"/>
        <dbReference type="EC" id="2.7.11.1"/>
    </reaction>
</comment>
<evidence type="ECO:0000256" key="15">
    <source>
        <dbReference type="ARBA" id="ARBA00023170"/>
    </source>
</evidence>
<evidence type="ECO:0000256" key="16">
    <source>
        <dbReference type="ARBA" id="ARBA00023180"/>
    </source>
</evidence>
<dbReference type="GO" id="GO:0005524">
    <property type="term" value="F:ATP binding"/>
    <property type="evidence" value="ECO:0007669"/>
    <property type="project" value="UniProtKB-KW"/>
</dbReference>
<dbReference type="OrthoDB" id="663146at2759"/>
<dbReference type="Pfam" id="PF07714">
    <property type="entry name" value="PK_Tyr_Ser-Thr"/>
    <property type="match status" value="1"/>
</dbReference>
<dbReference type="InterPro" id="IPR008271">
    <property type="entry name" value="Ser/Thr_kinase_AS"/>
</dbReference>
<dbReference type="SUPFAM" id="SSF56112">
    <property type="entry name" value="Protein kinase-like (PK-like)"/>
    <property type="match status" value="1"/>
</dbReference>
<dbReference type="InterPro" id="IPR021720">
    <property type="entry name" value="Malectin_dom"/>
</dbReference>
<evidence type="ECO:0000256" key="4">
    <source>
        <dbReference type="ARBA" id="ARBA00022553"/>
    </source>
</evidence>
<dbReference type="InterPro" id="IPR000719">
    <property type="entry name" value="Prot_kinase_dom"/>
</dbReference>
<dbReference type="PROSITE" id="PS00108">
    <property type="entry name" value="PROTEIN_KINASE_ST"/>
    <property type="match status" value="1"/>
</dbReference>
<comment type="subcellular location">
    <subcellularLocation>
        <location evidence="1">Membrane</location>
        <topology evidence="1">Single-pass type I membrane protein</topology>
    </subcellularLocation>
</comment>
<evidence type="ECO:0000259" key="21">
    <source>
        <dbReference type="PROSITE" id="PS50011"/>
    </source>
</evidence>
<dbReference type="SUPFAM" id="SSF52058">
    <property type="entry name" value="L domain-like"/>
    <property type="match status" value="1"/>
</dbReference>
<feature type="signal peptide" evidence="20">
    <location>
        <begin position="1"/>
        <end position="25"/>
    </location>
</feature>